<keyword evidence="2" id="KW-0805">Transcription regulation</keyword>
<dbReference type="InterPro" id="IPR036388">
    <property type="entry name" value="WH-like_DNA-bd_sf"/>
</dbReference>
<dbReference type="InterPro" id="IPR051677">
    <property type="entry name" value="AfsR-DnrI-RedD_regulator"/>
</dbReference>
<dbReference type="InterPro" id="IPR016032">
    <property type="entry name" value="Sig_transdc_resp-reg_C-effctor"/>
</dbReference>
<comment type="similarity">
    <text evidence="1">Belongs to the AfsR/DnrI/RedD regulatory family.</text>
</comment>
<dbReference type="PROSITE" id="PS51755">
    <property type="entry name" value="OMPR_PHOB"/>
    <property type="match status" value="1"/>
</dbReference>
<evidence type="ECO:0000256" key="5">
    <source>
        <dbReference type="PROSITE-ProRule" id="PRU01091"/>
    </source>
</evidence>
<dbReference type="Proteomes" id="UP000662111">
    <property type="component" value="Unassembled WGS sequence"/>
</dbReference>
<keyword evidence="3 5" id="KW-0238">DNA-binding</keyword>
<dbReference type="InterPro" id="IPR011990">
    <property type="entry name" value="TPR-like_helical_dom_sf"/>
</dbReference>
<dbReference type="SUPFAM" id="SSF48452">
    <property type="entry name" value="TPR-like"/>
    <property type="match status" value="1"/>
</dbReference>
<dbReference type="EMBL" id="BMLB01000008">
    <property type="protein sequence ID" value="GGK83404.1"/>
    <property type="molecule type" value="Genomic_DNA"/>
</dbReference>
<dbReference type="SMART" id="SM00862">
    <property type="entry name" value="Trans_reg_C"/>
    <property type="match status" value="1"/>
</dbReference>
<evidence type="ECO:0000259" key="6">
    <source>
        <dbReference type="PROSITE" id="PS51755"/>
    </source>
</evidence>
<evidence type="ECO:0000256" key="2">
    <source>
        <dbReference type="ARBA" id="ARBA00023015"/>
    </source>
</evidence>
<feature type="DNA-binding region" description="OmpR/PhoB-type" evidence="5">
    <location>
        <begin position="1"/>
        <end position="95"/>
    </location>
</feature>
<dbReference type="Gene3D" id="1.25.40.10">
    <property type="entry name" value="Tetratricopeptide repeat domain"/>
    <property type="match status" value="1"/>
</dbReference>
<evidence type="ECO:0000313" key="7">
    <source>
        <dbReference type="EMBL" id="GGK83404.1"/>
    </source>
</evidence>
<dbReference type="InterPro" id="IPR001867">
    <property type="entry name" value="OmpR/PhoB-type_DNA-bd"/>
</dbReference>
<dbReference type="Gene3D" id="1.10.10.10">
    <property type="entry name" value="Winged helix-like DNA-binding domain superfamily/Winged helix DNA-binding domain"/>
    <property type="match status" value="1"/>
</dbReference>
<feature type="domain" description="OmpR/PhoB-type" evidence="6">
    <location>
        <begin position="1"/>
        <end position="95"/>
    </location>
</feature>
<evidence type="ECO:0000313" key="8">
    <source>
        <dbReference type="Proteomes" id="UP000662111"/>
    </source>
</evidence>
<protein>
    <recommendedName>
        <fullName evidence="6">OmpR/PhoB-type domain-containing protein</fullName>
    </recommendedName>
</protein>
<gene>
    <name evidence="7" type="ORF">GCM10011509_34810</name>
</gene>
<comment type="caution">
    <text evidence="7">The sequence shown here is derived from an EMBL/GenBank/DDBJ whole genome shotgun (WGS) entry which is preliminary data.</text>
</comment>
<proteinExistence type="inferred from homology"/>
<sequence>MVQVRLFGPTRVVPATGAEVRLTGKHGRILALLALQPGHPVAKDRLAETLWDNDPPRSYQQTLDSDVCVLRRRAGLGPGRSSALATTPAGYVLDPERVGVDLDTARTLAARAEVEPATTAVRIASAALEVASGALLEDEPYAQWAEEARAGWSRTEYGLCLRTSRVALVAGDLALGVTAARRALGVRPASEEAAVQLMRAYWWAGRRADAIREFLQLQETLLEELGERPGPEARELYLTILRDEGPEGEDGVDAEHLRLLLQLLRGALDLTPGVRAPALDTELAAAASAALSRWGHGGRAAAARG</sequence>
<keyword evidence="4" id="KW-0804">Transcription</keyword>
<organism evidence="7 8">
    <name type="scientific">Ornithinimicrobium pekingense</name>
    <dbReference type="NCBI Taxonomy" id="384677"/>
    <lineage>
        <taxon>Bacteria</taxon>
        <taxon>Bacillati</taxon>
        <taxon>Actinomycetota</taxon>
        <taxon>Actinomycetes</taxon>
        <taxon>Micrococcales</taxon>
        <taxon>Ornithinimicrobiaceae</taxon>
        <taxon>Ornithinimicrobium</taxon>
    </lineage>
</organism>
<dbReference type="PANTHER" id="PTHR35807:SF1">
    <property type="entry name" value="TRANSCRIPTIONAL REGULATOR REDD"/>
    <property type="match status" value="1"/>
</dbReference>
<dbReference type="Pfam" id="PF00486">
    <property type="entry name" value="Trans_reg_C"/>
    <property type="match status" value="1"/>
</dbReference>
<reference evidence="8" key="1">
    <citation type="journal article" date="2019" name="Int. J. Syst. Evol. Microbiol.">
        <title>The Global Catalogue of Microorganisms (GCM) 10K type strain sequencing project: providing services to taxonomists for standard genome sequencing and annotation.</title>
        <authorList>
            <consortium name="The Broad Institute Genomics Platform"/>
            <consortium name="The Broad Institute Genome Sequencing Center for Infectious Disease"/>
            <person name="Wu L."/>
            <person name="Ma J."/>
        </authorList>
    </citation>
    <scope>NUCLEOTIDE SEQUENCE [LARGE SCALE GENOMIC DNA]</scope>
    <source>
        <strain evidence="8">CGMCC 1.5362</strain>
    </source>
</reference>
<dbReference type="SUPFAM" id="SSF46894">
    <property type="entry name" value="C-terminal effector domain of the bipartite response regulators"/>
    <property type="match status" value="1"/>
</dbReference>
<name>A0ABQ2FDR5_9MICO</name>
<dbReference type="SMART" id="SM01043">
    <property type="entry name" value="BTAD"/>
    <property type="match status" value="1"/>
</dbReference>
<dbReference type="PANTHER" id="PTHR35807">
    <property type="entry name" value="TRANSCRIPTIONAL REGULATOR REDD-RELATED"/>
    <property type="match status" value="1"/>
</dbReference>
<keyword evidence="8" id="KW-1185">Reference proteome</keyword>
<evidence type="ECO:0000256" key="1">
    <source>
        <dbReference type="ARBA" id="ARBA00005820"/>
    </source>
</evidence>
<evidence type="ECO:0000256" key="4">
    <source>
        <dbReference type="ARBA" id="ARBA00023163"/>
    </source>
</evidence>
<evidence type="ECO:0000256" key="3">
    <source>
        <dbReference type="ARBA" id="ARBA00023125"/>
    </source>
</evidence>
<accession>A0ABQ2FDR5</accession>
<dbReference type="Pfam" id="PF03704">
    <property type="entry name" value="BTAD"/>
    <property type="match status" value="1"/>
</dbReference>
<dbReference type="InterPro" id="IPR005158">
    <property type="entry name" value="BTAD"/>
</dbReference>